<dbReference type="AlphaFoldDB" id="A0A9D1G1I2"/>
<proteinExistence type="predicted"/>
<evidence type="ECO:0000256" key="1">
    <source>
        <dbReference type="SAM" id="MobiDB-lite"/>
    </source>
</evidence>
<gene>
    <name evidence="2" type="ORF">IAA84_06915</name>
</gene>
<reference evidence="2" key="2">
    <citation type="journal article" date="2021" name="PeerJ">
        <title>Extensive microbial diversity within the chicken gut microbiome revealed by metagenomics and culture.</title>
        <authorList>
            <person name="Gilroy R."/>
            <person name="Ravi A."/>
            <person name="Getino M."/>
            <person name="Pursley I."/>
            <person name="Horton D.L."/>
            <person name="Alikhan N.F."/>
            <person name="Baker D."/>
            <person name="Gharbi K."/>
            <person name="Hall N."/>
            <person name="Watson M."/>
            <person name="Adriaenssens E.M."/>
            <person name="Foster-Nyarko E."/>
            <person name="Jarju S."/>
            <person name="Secka A."/>
            <person name="Antonio M."/>
            <person name="Oren A."/>
            <person name="Chaudhuri R.R."/>
            <person name="La Ragione R."/>
            <person name="Hildebrand F."/>
            <person name="Pallen M.J."/>
        </authorList>
    </citation>
    <scope>NUCLEOTIDE SEQUENCE</scope>
    <source>
        <strain evidence="2">13766</strain>
    </source>
</reference>
<name>A0A9D1G1I2_9FIRM</name>
<dbReference type="SUPFAM" id="SSF53474">
    <property type="entry name" value="alpha/beta-Hydrolases"/>
    <property type="match status" value="1"/>
</dbReference>
<evidence type="ECO:0000313" key="3">
    <source>
        <dbReference type="Proteomes" id="UP000824140"/>
    </source>
</evidence>
<accession>A0A9D1G1I2</accession>
<dbReference type="PANTHER" id="PTHR22946:SF8">
    <property type="entry name" value="ACETYL XYLAN ESTERASE DOMAIN-CONTAINING PROTEIN"/>
    <property type="match status" value="1"/>
</dbReference>
<dbReference type="Proteomes" id="UP000824140">
    <property type="component" value="Unassembled WGS sequence"/>
</dbReference>
<feature type="region of interest" description="Disordered" evidence="1">
    <location>
        <begin position="1"/>
        <end position="24"/>
    </location>
</feature>
<evidence type="ECO:0000313" key="2">
    <source>
        <dbReference type="EMBL" id="HIS92735.1"/>
    </source>
</evidence>
<sequence>MMENKGAQDMDTQQPFLENKDASRPGKEAYLRGIERVLAARRQACDAQRAAWITPEALKRDPQKYRRAFCDLLGWPLNAPRESEPPRELAKERIFADEEVEIFRVRLQVMPDWELPGLLLLPRNRAGKCRAVVFQHGGGGSPELCCDLHGANNYRHGPRRFVRHGAAVFAPQVLVWTASEQDAPCFPGYGVPYNRAQIDAQLKQVGSSIAALEIYAISRALDYLETLPEIDASAGFGMAGLSYGGFYTLVTAAVDERIRAAYSICFFNSLYRYSWPDFCWKGAASRFMAAEIAALVAPRALYIEVGERDHVFAIDSALEEWKRVPAFFAAQGAQDRLRFHTVDSDHKMDEGDAGIEFVLAHLRA</sequence>
<protein>
    <recommendedName>
        <fullName evidence="4">Dienelactone hydrolase domain-containing protein</fullName>
    </recommendedName>
</protein>
<dbReference type="Gene3D" id="3.40.50.1820">
    <property type="entry name" value="alpha/beta hydrolase"/>
    <property type="match status" value="1"/>
</dbReference>
<dbReference type="PANTHER" id="PTHR22946">
    <property type="entry name" value="DIENELACTONE HYDROLASE DOMAIN-CONTAINING PROTEIN-RELATED"/>
    <property type="match status" value="1"/>
</dbReference>
<dbReference type="EMBL" id="DVJN01000137">
    <property type="protein sequence ID" value="HIS92735.1"/>
    <property type="molecule type" value="Genomic_DNA"/>
</dbReference>
<evidence type="ECO:0008006" key="4">
    <source>
        <dbReference type="Google" id="ProtNLM"/>
    </source>
</evidence>
<dbReference type="InterPro" id="IPR050261">
    <property type="entry name" value="FrsA_esterase"/>
</dbReference>
<dbReference type="InterPro" id="IPR029058">
    <property type="entry name" value="AB_hydrolase_fold"/>
</dbReference>
<organism evidence="2 3">
    <name type="scientific">Candidatus Alectryocaccomicrobium excrementavium</name>
    <dbReference type="NCBI Taxonomy" id="2840668"/>
    <lineage>
        <taxon>Bacteria</taxon>
        <taxon>Bacillati</taxon>
        <taxon>Bacillota</taxon>
        <taxon>Clostridia</taxon>
        <taxon>Candidatus Alectryocaccomicrobium</taxon>
    </lineage>
</organism>
<comment type="caution">
    <text evidence="2">The sequence shown here is derived from an EMBL/GenBank/DDBJ whole genome shotgun (WGS) entry which is preliminary data.</text>
</comment>
<reference evidence="2" key="1">
    <citation type="submission" date="2020-10" db="EMBL/GenBank/DDBJ databases">
        <authorList>
            <person name="Gilroy R."/>
        </authorList>
    </citation>
    <scope>NUCLEOTIDE SEQUENCE</scope>
    <source>
        <strain evidence="2">13766</strain>
    </source>
</reference>